<protein>
    <submittedName>
        <fullName evidence="4">O-linked GlcNAc transferase</fullName>
    </submittedName>
</protein>
<dbReference type="InterPro" id="IPR051685">
    <property type="entry name" value="Ycf3/AcsC/BcsC/TPR_MFPF"/>
</dbReference>
<dbReference type="GO" id="GO:0016740">
    <property type="term" value="F:transferase activity"/>
    <property type="evidence" value="ECO:0007669"/>
    <property type="project" value="UniProtKB-KW"/>
</dbReference>
<keyword evidence="1" id="KW-0677">Repeat</keyword>
<dbReference type="PANTHER" id="PTHR44943">
    <property type="entry name" value="CELLULOSE SYNTHASE OPERON PROTEIN C"/>
    <property type="match status" value="1"/>
</dbReference>
<dbReference type="Pfam" id="PF14559">
    <property type="entry name" value="TPR_19"/>
    <property type="match status" value="1"/>
</dbReference>
<dbReference type="EMBL" id="CBKP010000019">
    <property type="protein sequence ID" value="CDF28689.1"/>
    <property type="molecule type" value="Genomic_DNA"/>
</dbReference>
<feature type="repeat" description="TPR" evidence="3">
    <location>
        <begin position="36"/>
        <end position="69"/>
    </location>
</feature>
<dbReference type="Gene3D" id="1.25.40.10">
    <property type="entry name" value="Tetratricopeptide repeat domain"/>
    <property type="match status" value="1"/>
</dbReference>
<organism evidence="4">
    <name type="scientific">Methanobrevibacter smithii CAG:186</name>
    <dbReference type="NCBI Taxonomy" id="1263088"/>
    <lineage>
        <taxon>Archaea</taxon>
        <taxon>Methanobacteriati</taxon>
        <taxon>Methanobacteriota</taxon>
        <taxon>Methanomada group</taxon>
        <taxon>Methanobacteria</taxon>
        <taxon>Methanobacteriales</taxon>
        <taxon>Methanobacteriaceae</taxon>
        <taxon>Methanobrevibacter</taxon>
    </lineage>
</organism>
<gene>
    <name evidence="4" type="ORF">BN522_00572</name>
</gene>
<dbReference type="InterPro" id="IPR019734">
    <property type="entry name" value="TPR_rpt"/>
</dbReference>
<sequence>MFEDKLTKAIKLAENEKHEKAIKLCNKILKNESDNVNALKLKANCLKDLNQKKEALKYYDLALETDPERADILLYKAEILLIEYGRYDEACECIDLALDLDSDIAQGWFLKGLYYGFMGDVEKGIDCYDVGLHIDSGDANGWLYKGGFLKIAKKYDEAVKCFDAVLAIKPNDKEAIYLKADAYLYLDELDKSIKYCNEALGLDGGSVELNVNLYLLKGCLLILSENFDEAIVNIDNALKLNQKDYNALLMKAQCLAYRQDFEDSLELIDNTLKIYPDAWEFLELKQEILS</sequence>
<proteinExistence type="predicted"/>
<evidence type="ECO:0000256" key="1">
    <source>
        <dbReference type="ARBA" id="ARBA00022737"/>
    </source>
</evidence>
<dbReference type="SMART" id="SM00028">
    <property type="entry name" value="TPR"/>
    <property type="match status" value="8"/>
</dbReference>
<dbReference type="PROSITE" id="PS50005">
    <property type="entry name" value="TPR"/>
    <property type="match status" value="2"/>
</dbReference>
<keyword evidence="2 3" id="KW-0802">TPR repeat</keyword>
<accession>R7PU84</accession>
<evidence type="ECO:0000256" key="2">
    <source>
        <dbReference type="ARBA" id="ARBA00022803"/>
    </source>
</evidence>
<feature type="repeat" description="TPR" evidence="3">
    <location>
        <begin position="139"/>
        <end position="172"/>
    </location>
</feature>
<dbReference type="Pfam" id="PF12895">
    <property type="entry name" value="ANAPC3"/>
    <property type="match status" value="1"/>
</dbReference>
<dbReference type="SUPFAM" id="SSF48452">
    <property type="entry name" value="TPR-like"/>
    <property type="match status" value="2"/>
</dbReference>
<comment type="caution">
    <text evidence="4">The sequence shown here is derived from an EMBL/GenBank/DDBJ whole genome shotgun (WGS) entry which is preliminary data.</text>
</comment>
<evidence type="ECO:0000256" key="3">
    <source>
        <dbReference type="PROSITE-ProRule" id="PRU00339"/>
    </source>
</evidence>
<dbReference type="AlphaFoldDB" id="R7PU84"/>
<dbReference type="Proteomes" id="UP000018189">
    <property type="component" value="Unassembled WGS sequence"/>
</dbReference>
<name>R7PU84_METSM</name>
<keyword evidence="4" id="KW-0808">Transferase</keyword>
<evidence type="ECO:0000313" key="4">
    <source>
        <dbReference type="EMBL" id="CDF28689.1"/>
    </source>
</evidence>
<dbReference type="PANTHER" id="PTHR44943:SF8">
    <property type="entry name" value="TPR REPEAT-CONTAINING PROTEIN MJ0263"/>
    <property type="match status" value="1"/>
</dbReference>
<reference evidence="4" key="1">
    <citation type="submission" date="2012-11" db="EMBL/GenBank/DDBJ databases">
        <title>Dependencies among metagenomic species, viruses, plasmids and units of genetic variation.</title>
        <authorList>
            <person name="Nielsen H.B."/>
            <person name="Almeida M."/>
            <person name="Juncker A.S."/>
            <person name="Rasmussen S."/>
            <person name="Li J."/>
            <person name="Sunagawa S."/>
            <person name="Plichta D."/>
            <person name="Gautier L."/>
            <person name="Le Chatelier E."/>
            <person name="Peletier E."/>
            <person name="Bonde I."/>
            <person name="Nielsen T."/>
            <person name="Manichanh C."/>
            <person name="Arumugam M."/>
            <person name="Batto J."/>
            <person name="Santos M.B.Q.D."/>
            <person name="Blom N."/>
            <person name="Borruel N."/>
            <person name="Burgdorf K.S."/>
            <person name="Boumezbeur F."/>
            <person name="Casellas F."/>
            <person name="Dore J."/>
            <person name="Guarner F."/>
            <person name="Hansen T."/>
            <person name="Hildebrand F."/>
            <person name="Kaas R.S."/>
            <person name="Kennedy S."/>
            <person name="Kristiansen K."/>
            <person name="Kultima J.R."/>
            <person name="Leonard P."/>
            <person name="Levenez F."/>
            <person name="Lund O."/>
            <person name="Moumen B."/>
            <person name="Le Paslier D."/>
            <person name="Pons N."/>
            <person name="Pedersen O."/>
            <person name="Prifti E."/>
            <person name="Qin J."/>
            <person name="Raes J."/>
            <person name="Tap J."/>
            <person name="Tims S."/>
            <person name="Ussery D.W."/>
            <person name="Yamada T."/>
            <person name="MetaHit consortium"/>
            <person name="Renault P."/>
            <person name="Sicheritz-Ponten T."/>
            <person name="Bork P."/>
            <person name="Wang J."/>
            <person name="Brunak S."/>
            <person name="Ehrlich S.D."/>
        </authorList>
    </citation>
    <scope>NUCLEOTIDE SEQUENCE [LARGE SCALE GENOMIC DNA]</scope>
</reference>
<dbReference type="InterPro" id="IPR011990">
    <property type="entry name" value="TPR-like_helical_dom_sf"/>
</dbReference>